<organism evidence="2 3">
    <name type="scientific">Acanthopleuribacter pedis</name>
    <dbReference type="NCBI Taxonomy" id="442870"/>
    <lineage>
        <taxon>Bacteria</taxon>
        <taxon>Pseudomonadati</taxon>
        <taxon>Acidobacteriota</taxon>
        <taxon>Holophagae</taxon>
        <taxon>Acanthopleuribacterales</taxon>
        <taxon>Acanthopleuribacteraceae</taxon>
        <taxon>Acanthopleuribacter</taxon>
    </lineage>
</organism>
<comment type="caution">
    <text evidence="2">The sequence shown here is derived from an EMBL/GenBank/DDBJ whole genome shotgun (WGS) entry which is preliminary data.</text>
</comment>
<dbReference type="RefSeq" id="WP_207859100.1">
    <property type="nucleotide sequence ID" value="NZ_JAFREP010000010.1"/>
</dbReference>
<dbReference type="EMBL" id="JAFREP010000010">
    <property type="protein sequence ID" value="MBO1319279.1"/>
    <property type="molecule type" value="Genomic_DNA"/>
</dbReference>
<evidence type="ECO:0000313" key="3">
    <source>
        <dbReference type="Proteomes" id="UP000664417"/>
    </source>
</evidence>
<evidence type="ECO:0000313" key="2">
    <source>
        <dbReference type="EMBL" id="MBO1319279.1"/>
    </source>
</evidence>
<protein>
    <submittedName>
        <fullName evidence="2">Uncharacterized protein</fullName>
    </submittedName>
</protein>
<dbReference type="Proteomes" id="UP000664417">
    <property type="component" value="Unassembled WGS sequence"/>
</dbReference>
<feature type="compositionally biased region" description="Basic residues" evidence="1">
    <location>
        <begin position="234"/>
        <end position="246"/>
    </location>
</feature>
<keyword evidence="3" id="KW-1185">Reference proteome</keyword>
<dbReference type="AlphaFoldDB" id="A0A8J7Q987"/>
<feature type="region of interest" description="Disordered" evidence="1">
    <location>
        <begin position="204"/>
        <end position="250"/>
    </location>
</feature>
<gene>
    <name evidence="2" type="ORF">J3U88_12475</name>
</gene>
<evidence type="ECO:0000256" key="1">
    <source>
        <dbReference type="SAM" id="MobiDB-lite"/>
    </source>
</evidence>
<proteinExistence type="predicted"/>
<accession>A0A8J7Q987</accession>
<sequence>MSGIKSSQPQIKERQFDFGKTRNELGKKLQLGSQSLGIQKVSSQKVQSSQIQELSQPAPKRIEKTDVKPVTYRSFDDFKSDLAQDVKDIKLALQEHKNHPGLEAQLKIAEKNLERAEVLYEHYRLGNDVPGPRMLHRRGQNPTEKYRNTATMLHSMNMTWKGQGTKTQELPVLYAMDKAHTAEDFLHSTGKIYDPIGVQNKLKEWGTPDPSLKSKKKDNGNQKVDIQEEQQIVKKPKSQPKERKKPMSFLDQIKQRENKPVDLEAFSKIEQRQKNNLQKSMVQQEPKNLGHDMQSNFSWLLGAMHRGEPFELVGPLTPRSLIRGSNPDEGSALLREIRALLQNGYEVKEENQTLGTKQTPVIVFTPVEDYDPKEVTMMRLDISAPNDKPKEDELELYTQLGIFRKGFDQEQGPLDLGTVTKKMDVLDQQRQKMDRMDHSHGQNLDKVVVKDDELGVIRGSDKLGVSSQE</sequence>
<reference evidence="2" key="1">
    <citation type="submission" date="2021-03" db="EMBL/GenBank/DDBJ databases">
        <authorList>
            <person name="Wang G."/>
        </authorList>
    </citation>
    <scope>NUCLEOTIDE SEQUENCE</scope>
    <source>
        <strain evidence="2">KCTC 12899</strain>
    </source>
</reference>
<name>A0A8J7Q987_9BACT</name>